<dbReference type="PANTHER" id="PTHR45727:SF3">
    <property type="entry name" value="NPC1-LIKE INTRACELLULAR CHOLESTEROL TRANSPORTER 1"/>
    <property type="match status" value="1"/>
</dbReference>
<organism evidence="2 3">
    <name type="scientific">Gulo gulo</name>
    <name type="common">Wolverine</name>
    <name type="synonym">Gluton</name>
    <dbReference type="NCBI Taxonomy" id="48420"/>
    <lineage>
        <taxon>Eukaryota</taxon>
        <taxon>Metazoa</taxon>
        <taxon>Chordata</taxon>
        <taxon>Craniata</taxon>
        <taxon>Vertebrata</taxon>
        <taxon>Euteleostomi</taxon>
        <taxon>Mammalia</taxon>
        <taxon>Eutheria</taxon>
        <taxon>Laurasiatheria</taxon>
        <taxon>Carnivora</taxon>
        <taxon>Caniformia</taxon>
        <taxon>Musteloidea</taxon>
        <taxon>Mustelidae</taxon>
        <taxon>Guloninae</taxon>
        <taxon>Gulo</taxon>
    </lineage>
</organism>
<evidence type="ECO:0000256" key="1">
    <source>
        <dbReference type="SAM" id="Phobius"/>
    </source>
</evidence>
<feature type="non-terminal residue" evidence="2">
    <location>
        <position position="98"/>
    </location>
</feature>
<sequence length="98" mass="10573">MALWGISYNAVSLINLVTAVGISVEFVSHITRAFAVSTRPTRLERAKEATVFMGSAVFAGVAMTNLPGILVLGLAKAQLIQIFFFRLNLLITVLGLLH</sequence>
<feature type="transmembrane region" description="Helical" evidence="1">
    <location>
        <begin position="79"/>
        <end position="97"/>
    </location>
</feature>
<gene>
    <name evidence="2" type="ORF">BN2614_LOCUS1</name>
</gene>
<keyword evidence="1" id="KW-0472">Membrane</keyword>
<comment type="caution">
    <text evidence="2">The sequence shown here is derived from an EMBL/GenBank/DDBJ whole genome shotgun (WGS) entry which is preliminary data.</text>
</comment>
<keyword evidence="3" id="KW-1185">Reference proteome</keyword>
<dbReference type="GO" id="GO:0042632">
    <property type="term" value="P:cholesterol homeostasis"/>
    <property type="evidence" value="ECO:0007669"/>
    <property type="project" value="TreeGrafter"/>
</dbReference>
<feature type="transmembrane region" description="Helical" evidence="1">
    <location>
        <begin position="6"/>
        <end position="28"/>
    </location>
</feature>
<dbReference type="EMBL" id="CYRY02004782">
    <property type="protein sequence ID" value="VCW69252.1"/>
    <property type="molecule type" value="Genomic_DNA"/>
</dbReference>
<dbReference type="Gene3D" id="1.20.1640.10">
    <property type="entry name" value="Multidrug efflux transporter AcrB transmembrane domain"/>
    <property type="match status" value="1"/>
</dbReference>
<dbReference type="GO" id="GO:0015485">
    <property type="term" value="F:cholesterol binding"/>
    <property type="evidence" value="ECO:0007669"/>
    <property type="project" value="TreeGrafter"/>
</dbReference>
<dbReference type="PANTHER" id="PTHR45727">
    <property type="entry name" value="NPC INTRACELLULAR CHOLESTEROL TRANSPORTER 1"/>
    <property type="match status" value="1"/>
</dbReference>
<name>A0A9X9LIY4_GULGU</name>
<dbReference type="SUPFAM" id="SSF82866">
    <property type="entry name" value="Multidrug efflux transporter AcrB transmembrane domain"/>
    <property type="match status" value="1"/>
</dbReference>
<accession>A0A9X9LIY4</accession>
<evidence type="ECO:0000313" key="2">
    <source>
        <dbReference type="EMBL" id="VCW69252.1"/>
    </source>
</evidence>
<dbReference type="GO" id="GO:0005886">
    <property type="term" value="C:plasma membrane"/>
    <property type="evidence" value="ECO:0007669"/>
    <property type="project" value="TreeGrafter"/>
</dbReference>
<protein>
    <submittedName>
        <fullName evidence="2">Uncharacterized protein</fullName>
    </submittedName>
</protein>
<dbReference type="AlphaFoldDB" id="A0A9X9LIY4"/>
<reference evidence="2 3" key="1">
    <citation type="submission" date="2018-10" db="EMBL/GenBank/DDBJ databases">
        <authorList>
            <person name="Ekblom R."/>
            <person name="Jareborg N."/>
        </authorList>
    </citation>
    <scope>NUCLEOTIDE SEQUENCE [LARGE SCALE GENOMIC DNA]</scope>
    <source>
        <tissue evidence="2">Muscle</tissue>
    </source>
</reference>
<dbReference type="GO" id="GO:0030299">
    <property type="term" value="P:intestinal cholesterol absorption"/>
    <property type="evidence" value="ECO:0007669"/>
    <property type="project" value="TreeGrafter"/>
</dbReference>
<keyword evidence="1" id="KW-0812">Transmembrane</keyword>
<dbReference type="GO" id="GO:0015918">
    <property type="term" value="P:sterol transport"/>
    <property type="evidence" value="ECO:0007669"/>
    <property type="project" value="TreeGrafter"/>
</dbReference>
<proteinExistence type="predicted"/>
<dbReference type="Proteomes" id="UP000269945">
    <property type="component" value="Unassembled WGS sequence"/>
</dbReference>
<keyword evidence="1" id="KW-1133">Transmembrane helix</keyword>
<evidence type="ECO:0000313" key="3">
    <source>
        <dbReference type="Proteomes" id="UP000269945"/>
    </source>
</evidence>
<feature type="transmembrane region" description="Helical" evidence="1">
    <location>
        <begin position="49"/>
        <end position="73"/>
    </location>
</feature>